<feature type="region of interest" description="Disordered" evidence="5">
    <location>
        <begin position="543"/>
        <end position="569"/>
    </location>
</feature>
<dbReference type="AlphaFoldDB" id="A0A670K771"/>
<gene>
    <name evidence="8" type="primary">LOC114588677</name>
</gene>
<name>A0A670K771_PODMU</name>
<keyword evidence="4" id="KW-1015">Disulfide bond</keyword>
<dbReference type="PRINTS" id="PR00878">
    <property type="entry name" value="CHOLNESTRASE"/>
</dbReference>
<keyword evidence="9" id="KW-1185">Reference proteome</keyword>
<evidence type="ECO:0000256" key="1">
    <source>
        <dbReference type="ARBA" id="ARBA00005964"/>
    </source>
</evidence>
<dbReference type="PANTHER" id="PTHR43918">
    <property type="entry name" value="ACETYLCHOLINESTERASE"/>
    <property type="match status" value="1"/>
</dbReference>
<comment type="similarity">
    <text evidence="1">Belongs to the type-B carboxylesterase/lipase family.</text>
</comment>
<dbReference type="Proteomes" id="UP000472272">
    <property type="component" value="Chromosome 18"/>
</dbReference>
<dbReference type="GO" id="GO:0019695">
    <property type="term" value="P:choline metabolic process"/>
    <property type="evidence" value="ECO:0007669"/>
    <property type="project" value="TreeGrafter"/>
</dbReference>
<evidence type="ECO:0000256" key="3">
    <source>
        <dbReference type="ARBA" id="ARBA00022801"/>
    </source>
</evidence>
<dbReference type="Ensembl" id="ENSPMRT00000035444.1">
    <property type="protein sequence ID" value="ENSPMRP00000033413.1"/>
    <property type="gene ID" value="ENSPMRG00000021655.1"/>
</dbReference>
<proteinExistence type="inferred from homology"/>
<reference evidence="8" key="2">
    <citation type="submission" date="2025-05" db="UniProtKB">
        <authorList>
            <consortium name="Ensembl"/>
        </authorList>
    </citation>
    <scope>IDENTIFICATION</scope>
</reference>
<dbReference type="PANTHER" id="PTHR43918:SF4">
    <property type="entry name" value="CARBOXYLIC ESTER HYDROLASE"/>
    <property type="match status" value="1"/>
</dbReference>
<dbReference type="SUPFAM" id="SSF53474">
    <property type="entry name" value="alpha/beta-Hydrolases"/>
    <property type="match status" value="1"/>
</dbReference>
<dbReference type="InterPro" id="IPR050654">
    <property type="entry name" value="AChE-related_enzymes"/>
</dbReference>
<dbReference type="InterPro" id="IPR019819">
    <property type="entry name" value="Carboxylesterase_B_CS"/>
</dbReference>
<keyword evidence="2" id="KW-0719">Serine esterase</keyword>
<organism evidence="8 9">
    <name type="scientific">Podarcis muralis</name>
    <name type="common">Wall lizard</name>
    <name type="synonym">Lacerta muralis</name>
    <dbReference type="NCBI Taxonomy" id="64176"/>
    <lineage>
        <taxon>Eukaryota</taxon>
        <taxon>Metazoa</taxon>
        <taxon>Chordata</taxon>
        <taxon>Craniata</taxon>
        <taxon>Vertebrata</taxon>
        <taxon>Euteleostomi</taxon>
        <taxon>Lepidosauria</taxon>
        <taxon>Squamata</taxon>
        <taxon>Bifurcata</taxon>
        <taxon>Unidentata</taxon>
        <taxon>Episquamata</taxon>
        <taxon>Laterata</taxon>
        <taxon>Lacertibaenia</taxon>
        <taxon>Lacertidae</taxon>
        <taxon>Podarcis</taxon>
    </lineage>
</organism>
<feature type="domain" description="Carboxylesterase type B" evidence="7">
    <location>
        <begin position="27"/>
        <end position="526"/>
    </location>
</feature>
<evidence type="ECO:0000313" key="9">
    <source>
        <dbReference type="Proteomes" id="UP000472272"/>
    </source>
</evidence>
<dbReference type="InterPro" id="IPR029058">
    <property type="entry name" value="AB_hydrolase_fold"/>
</dbReference>
<evidence type="ECO:0000256" key="2">
    <source>
        <dbReference type="ARBA" id="ARBA00022487"/>
    </source>
</evidence>
<dbReference type="FunFam" id="3.40.50.1820:FF:000029">
    <property type="entry name" value="Acetylcholinesterase"/>
    <property type="match status" value="1"/>
</dbReference>
<evidence type="ECO:0000256" key="4">
    <source>
        <dbReference type="ARBA" id="ARBA00023157"/>
    </source>
</evidence>
<keyword evidence="3" id="KW-0378">Hydrolase</keyword>
<dbReference type="GO" id="GO:0006581">
    <property type="term" value="P:acetylcholine catabolic process"/>
    <property type="evidence" value="ECO:0007669"/>
    <property type="project" value="TreeGrafter"/>
</dbReference>
<evidence type="ECO:0000259" key="7">
    <source>
        <dbReference type="Pfam" id="PF00135"/>
    </source>
</evidence>
<feature type="compositionally biased region" description="Basic and acidic residues" evidence="5">
    <location>
        <begin position="550"/>
        <end position="563"/>
    </location>
</feature>
<dbReference type="InterPro" id="IPR002018">
    <property type="entry name" value="CarbesteraseB"/>
</dbReference>
<keyword evidence="6" id="KW-0732">Signal</keyword>
<dbReference type="InterPro" id="IPR000997">
    <property type="entry name" value="Cholinesterase"/>
</dbReference>
<dbReference type="GeneID" id="114588677"/>
<dbReference type="Ensembl" id="ENSPMRT00000035439.1">
    <property type="protein sequence ID" value="ENSPMRP00000033408.1"/>
    <property type="gene ID" value="ENSPMRG00000021655.1"/>
</dbReference>
<feature type="chain" id="PRO_5044625084" evidence="6">
    <location>
        <begin position="24"/>
        <end position="569"/>
    </location>
</feature>
<reference evidence="8 9" key="1">
    <citation type="journal article" date="2019" name="Proc. Natl. Acad. Sci. U.S.A.">
        <title>Regulatory changes in pterin and carotenoid genes underlie balanced color polymorphisms in the wall lizard.</title>
        <authorList>
            <person name="Andrade P."/>
            <person name="Pinho C."/>
            <person name="Perez I de Lanuza G."/>
            <person name="Afonso S."/>
            <person name="Brejcha J."/>
            <person name="Rubin C.J."/>
            <person name="Wallerman O."/>
            <person name="Pereira P."/>
            <person name="Sabatino S.J."/>
            <person name="Bellati A."/>
            <person name="Pellitteri-Rosa D."/>
            <person name="Bosakova Z."/>
            <person name="Bunikis I."/>
            <person name="Carretero M.A."/>
            <person name="Feiner N."/>
            <person name="Marsik P."/>
            <person name="Pauperio F."/>
            <person name="Salvi D."/>
            <person name="Soler L."/>
            <person name="While G.M."/>
            <person name="Uller T."/>
            <person name="Font E."/>
            <person name="Andersson L."/>
            <person name="Carneiro M."/>
        </authorList>
    </citation>
    <scope>NUCLEOTIDE SEQUENCE</scope>
</reference>
<dbReference type="GO" id="GO:0003990">
    <property type="term" value="F:acetylcholinesterase activity"/>
    <property type="evidence" value="ECO:0007669"/>
    <property type="project" value="TreeGrafter"/>
</dbReference>
<accession>A0A670K771</accession>
<dbReference type="Pfam" id="PF00135">
    <property type="entry name" value="COesterase"/>
    <property type="match status" value="1"/>
</dbReference>
<sequence>MPCFRTSPSSLCLFLFLLASSSASEDDTVVVTSSGPIRGKRLPAGPGSVTAYLGIPYAEPPIGKLRFQKPVPHQPWSQVLEATTFGNSCLQFNNDSFPDRPIWTPNTPLSEDCLFLNIWVPHPRPVTPVPILLWIYGGGFSMNSASADVLNGGLLAATENVIVASMNYRGGMLGFLYLPPAAPGNVALWDQHLALKWMSENAVVFGGDPARLTLLGLGSGAASVGFHLLSPASQPLVARGVLHSGAPTARWIWRNPEKAERESAMLSQLMGCPKTNHSAMVSCLQGKEIESHALSELCGIRSITADGEFLTDEPRKLLERGIQGKPILTGVMANEDSFMAYLMLPSAEVNDGILTWEQLLERVLETLKTEEVARAIALKYAEYFQGPERYRLALIQYLGDYPLLCPMMEFAAKAREVGSPVYAFYFSHRSSGFPWPEWIGTPHGAEIPYLFGNLAASLRKDPSEAEVELSRRVMRYWAEFARSGNPTGSAPNEEQWPVYNATEQNVFHITTEAAQHKWTPPGSRCAFLATHLANEIEARKSEEGCIPPVQEKDVKNDARDGENHASGTV</sequence>
<dbReference type="RefSeq" id="XP_028569927.1">
    <property type="nucleotide sequence ID" value="XM_028714094.1"/>
</dbReference>
<evidence type="ECO:0000313" key="8">
    <source>
        <dbReference type="Ensembl" id="ENSPMRP00000033408.1"/>
    </source>
</evidence>
<evidence type="ECO:0000256" key="5">
    <source>
        <dbReference type="SAM" id="MobiDB-lite"/>
    </source>
</evidence>
<dbReference type="GeneTree" id="ENSGT00940000157023"/>
<dbReference type="Gene3D" id="3.40.50.1820">
    <property type="entry name" value="alpha/beta hydrolase"/>
    <property type="match status" value="1"/>
</dbReference>
<protein>
    <submittedName>
        <fullName evidence="8">Cholinesterase-like</fullName>
    </submittedName>
</protein>
<dbReference type="GO" id="GO:0005615">
    <property type="term" value="C:extracellular space"/>
    <property type="evidence" value="ECO:0007669"/>
    <property type="project" value="TreeGrafter"/>
</dbReference>
<evidence type="ECO:0000256" key="6">
    <source>
        <dbReference type="SAM" id="SignalP"/>
    </source>
</evidence>
<dbReference type="GO" id="GO:0005886">
    <property type="term" value="C:plasma membrane"/>
    <property type="evidence" value="ECO:0007669"/>
    <property type="project" value="TreeGrafter"/>
</dbReference>
<feature type="signal peptide" evidence="6">
    <location>
        <begin position="1"/>
        <end position="23"/>
    </location>
</feature>
<dbReference type="PROSITE" id="PS00941">
    <property type="entry name" value="CARBOXYLESTERASE_B_2"/>
    <property type="match status" value="1"/>
</dbReference>